<dbReference type="AlphaFoldDB" id="A0A2H1WN32"/>
<reference evidence="2" key="1">
    <citation type="submission" date="2016-07" db="EMBL/GenBank/DDBJ databases">
        <authorList>
            <person name="Bretaudeau A."/>
        </authorList>
    </citation>
    <scope>NUCLEOTIDE SEQUENCE</scope>
    <source>
        <strain evidence="2">Rice</strain>
        <tissue evidence="2">Whole body</tissue>
    </source>
</reference>
<name>A0A2H1WN32_SPOFR</name>
<evidence type="ECO:0000256" key="1">
    <source>
        <dbReference type="SAM" id="Phobius"/>
    </source>
</evidence>
<evidence type="ECO:0000313" key="2">
    <source>
        <dbReference type="EMBL" id="SOQ54475.1"/>
    </source>
</evidence>
<protein>
    <submittedName>
        <fullName evidence="2">SFRICE_038114</fullName>
    </submittedName>
</protein>
<organism evidence="2">
    <name type="scientific">Spodoptera frugiperda</name>
    <name type="common">Fall armyworm</name>
    <dbReference type="NCBI Taxonomy" id="7108"/>
    <lineage>
        <taxon>Eukaryota</taxon>
        <taxon>Metazoa</taxon>
        <taxon>Ecdysozoa</taxon>
        <taxon>Arthropoda</taxon>
        <taxon>Hexapoda</taxon>
        <taxon>Insecta</taxon>
        <taxon>Pterygota</taxon>
        <taxon>Neoptera</taxon>
        <taxon>Endopterygota</taxon>
        <taxon>Lepidoptera</taxon>
        <taxon>Glossata</taxon>
        <taxon>Ditrysia</taxon>
        <taxon>Noctuoidea</taxon>
        <taxon>Noctuidae</taxon>
        <taxon>Amphipyrinae</taxon>
        <taxon>Spodoptera</taxon>
    </lineage>
</organism>
<feature type="transmembrane region" description="Helical" evidence="1">
    <location>
        <begin position="12"/>
        <end position="30"/>
    </location>
</feature>
<proteinExistence type="predicted"/>
<keyword evidence="1" id="KW-0812">Transmembrane</keyword>
<accession>A0A2H1WN32</accession>
<keyword evidence="1" id="KW-1133">Transmembrane helix</keyword>
<dbReference type="EMBL" id="ODYU01009809">
    <property type="protein sequence ID" value="SOQ54475.1"/>
    <property type="molecule type" value="Genomic_DNA"/>
</dbReference>
<sequence>MDTQNTKGVTSVLPAFWGLGILVLLGIWGLDRDYSTAGDRNPKIELNVTKPKPSHIALKNHKYCIITQGTAPFEHMENGARICVGNSTTR</sequence>
<gene>
    <name evidence="2" type="ORF">SFRICE_038114</name>
</gene>
<keyword evidence="1" id="KW-0472">Membrane</keyword>